<name>A0A1G2GTB4_9BACT</name>
<sequence length="181" mass="20779">MVKRYINLLPPEEQKRIKLEALNFAVAGFGVWVLLSLVFFITLIFAAQVLLNQEIDDVNRQVAARQRELQNIKQPAAQKEIELLNRNLANLQALLPSHQDWTPILVELAAAVPSDLIVDSLVITREDRKIEITGHGATRESVLKLRESLHASSYFRNVNFPLSNLEKARNVAWKYRFYYAQ</sequence>
<dbReference type="Proteomes" id="UP000179106">
    <property type="component" value="Unassembled WGS sequence"/>
</dbReference>
<gene>
    <name evidence="2" type="ORF">A3B25_03655</name>
</gene>
<dbReference type="Pfam" id="PF05137">
    <property type="entry name" value="PilN"/>
    <property type="match status" value="1"/>
</dbReference>
<keyword evidence="1" id="KW-1133">Transmembrane helix</keyword>
<dbReference type="STRING" id="1802126.A3B25_03655"/>
<dbReference type="InterPro" id="IPR052534">
    <property type="entry name" value="Extracell_DNA_Util/SecSys_Comp"/>
</dbReference>
<feature type="transmembrane region" description="Helical" evidence="1">
    <location>
        <begin position="21"/>
        <end position="51"/>
    </location>
</feature>
<reference evidence="2 3" key="1">
    <citation type="journal article" date="2016" name="Nat. Commun.">
        <title>Thousands of microbial genomes shed light on interconnected biogeochemical processes in an aquifer system.</title>
        <authorList>
            <person name="Anantharaman K."/>
            <person name="Brown C.T."/>
            <person name="Hug L.A."/>
            <person name="Sharon I."/>
            <person name="Castelle C.J."/>
            <person name="Probst A.J."/>
            <person name="Thomas B.C."/>
            <person name="Singh A."/>
            <person name="Wilkins M.J."/>
            <person name="Karaoz U."/>
            <person name="Brodie E.L."/>
            <person name="Williams K.H."/>
            <person name="Hubbard S.S."/>
            <person name="Banfield J.F."/>
        </authorList>
    </citation>
    <scope>NUCLEOTIDE SEQUENCE [LARGE SCALE GENOMIC DNA]</scope>
</reference>
<protein>
    <recommendedName>
        <fullName evidence="4">Fimbrial assembly protein</fullName>
    </recommendedName>
</protein>
<dbReference type="InterPro" id="IPR007813">
    <property type="entry name" value="PilN"/>
</dbReference>
<evidence type="ECO:0000256" key="1">
    <source>
        <dbReference type="SAM" id="Phobius"/>
    </source>
</evidence>
<dbReference type="PANTHER" id="PTHR40278">
    <property type="entry name" value="DNA UTILIZATION PROTEIN HOFN"/>
    <property type="match status" value="1"/>
</dbReference>
<proteinExistence type="predicted"/>
<comment type="caution">
    <text evidence="2">The sequence shown here is derived from an EMBL/GenBank/DDBJ whole genome shotgun (WGS) entry which is preliminary data.</text>
</comment>
<dbReference type="PANTHER" id="PTHR40278:SF1">
    <property type="entry name" value="DNA UTILIZATION PROTEIN HOFN"/>
    <property type="match status" value="1"/>
</dbReference>
<evidence type="ECO:0008006" key="4">
    <source>
        <dbReference type="Google" id="ProtNLM"/>
    </source>
</evidence>
<dbReference type="EMBL" id="MHNW01000018">
    <property type="protein sequence ID" value="OGZ53434.1"/>
    <property type="molecule type" value="Genomic_DNA"/>
</dbReference>
<keyword evidence="1" id="KW-0812">Transmembrane</keyword>
<accession>A0A1G2GTB4</accession>
<evidence type="ECO:0000313" key="3">
    <source>
        <dbReference type="Proteomes" id="UP000179106"/>
    </source>
</evidence>
<dbReference type="AlphaFoldDB" id="A0A1G2GTB4"/>
<keyword evidence="1" id="KW-0472">Membrane</keyword>
<evidence type="ECO:0000313" key="2">
    <source>
        <dbReference type="EMBL" id="OGZ53434.1"/>
    </source>
</evidence>
<organism evidence="2 3">
    <name type="scientific">Candidatus Ryanbacteria bacterium RIFCSPLOWO2_01_FULL_48_26</name>
    <dbReference type="NCBI Taxonomy" id="1802126"/>
    <lineage>
        <taxon>Bacteria</taxon>
        <taxon>Candidatus Ryaniibacteriota</taxon>
    </lineage>
</organism>